<feature type="domain" description="Nitrile hydratase alpha/Thiocyanate hydrolase gamma" evidence="7">
    <location>
        <begin position="12"/>
        <end position="191"/>
    </location>
</feature>
<dbReference type="AlphaFoldDB" id="A0A0L8IPW7"/>
<gene>
    <name evidence="8" type="ORF">ALO91_103394</name>
</gene>
<evidence type="ECO:0000256" key="5">
    <source>
        <dbReference type="ARBA" id="ARBA00044877"/>
    </source>
</evidence>
<evidence type="ECO:0000256" key="3">
    <source>
        <dbReference type="ARBA" id="ARBA00022723"/>
    </source>
</evidence>
<keyword evidence="3 6" id="KW-0479">Metal-binding</keyword>
<dbReference type="RefSeq" id="WP_004407640.1">
    <property type="nucleotide sequence ID" value="NZ_LJPM01000280.1"/>
</dbReference>
<dbReference type="InterPro" id="IPR018141">
    <property type="entry name" value="Nitrile_hydratase_asu"/>
</dbReference>
<comment type="catalytic activity">
    <reaction evidence="5">
        <text>an aliphatic primary amide = an aliphatic nitrile + H2O</text>
        <dbReference type="Rhea" id="RHEA:12673"/>
        <dbReference type="ChEBI" id="CHEBI:15377"/>
        <dbReference type="ChEBI" id="CHEBI:65285"/>
        <dbReference type="ChEBI" id="CHEBI:80291"/>
        <dbReference type="EC" id="4.2.1.84"/>
    </reaction>
</comment>
<protein>
    <recommendedName>
        <fullName evidence="2">nitrile hydratase</fullName>
        <ecNumber evidence="2">4.2.1.84</ecNumber>
    </recommendedName>
</protein>
<sequence length="194" mass="21796">MSNSSVVPSETILKVKAIKSLLVEKGLISEETTDHIVDYFENKVGPRNGCKVVATAWTDPAFKERLLKDGTAAIKEFGFQGFEGAWLQIVENTDEVHNMVVCTLCSCYPWPVLGLPPMWFKSAEYRAQVVIEPRGVLKQFGIDLPEEKEIRVWDSNAEIRFLVLPQRPANTKGWSLEQLEKVVTRDSMIGTGLL</sequence>
<dbReference type="SUPFAM" id="SSF56209">
    <property type="entry name" value="Nitrile hydratase alpha chain"/>
    <property type="match status" value="1"/>
</dbReference>
<dbReference type="GO" id="GO:0018822">
    <property type="term" value="F:nitrile hydratase activity"/>
    <property type="evidence" value="ECO:0007669"/>
    <property type="project" value="UniProtKB-EC"/>
</dbReference>
<comment type="caution">
    <text evidence="8">The sequence shown here is derived from an EMBL/GenBank/DDBJ whole genome shotgun (WGS) entry which is preliminary data.</text>
</comment>
<keyword evidence="4" id="KW-0456">Lyase</keyword>
<dbReference type="InterPro" id="IPR023900">
    <property type="entry name" value="CN_Hdrtase_asu/SCN_Hdrlase_gsu"/>
</dbReference>
<feature type="binding site" evidence="6">
    <location>
        <position position="102"/>
    </location>
    <ligand>
        <name>Fe(3+)</name>
        <dbReference type="ChEBI" id="CHEBI:29034"/>
    </ligand>
</feature>
<dbReference type="GO" id="GO:0046914">
    <property type="term" value="F:transition metal ion binding"/>
    <property type="evidence" value="ECO:0007669"/>
    <property type="project" value="InterPro"/>
</dbReference>
<feature type="binding site" evidence="6">
    <location>
        <position position="105"/>
    </location>
    <ligand>
        <name>Fe(3+)</name>
        <dbReference type="ChEBI" id="CHEBI:29034"/>
    </ligand>
</feature>
<feature type="binding site" evidence="6">
    <location>
        <position position="106"/>
    </location>
    <ligand>
        <name>Fe(3+)</name>
        <dbReference type="ChEBI" id="CHEBI:29034"/>
    </ligand>
</feature>
<dbReference type="PIRSF" id="PIRSF001426">
    <property type="entry name" value="NHase_alpha"/>
    <property type="match status" value="1"/>
</dbReference>
<evidence type="ECO:0000256" key="6">
    <source>
        <dbReference type="PIRSR" id="PIRSR001426-1"/>
    </source>
</evidence>
<dbReference type="Proteomes" id="UP000050297">
    <property type="component" value="Unassembled WGS sequence"/>
</dbReference>
<accession>A0A0L8IPW7</accession>
<evidence type="ECO:0000256" key="4">
    <source>
        <dbReference type="ARBA" id="ARBA00023239"/>
    </source>
</evidence>
<dbReference type="InterPro" id="IPR036648">
    <property type="entry name" value="CN_Hdrase_a/SCN_Hdrase_g_sf"/>
</dbReference>
<evidence type="ECO:0000259" key="7">
    <source>
        <dbReference type="Pfam" id="PF02979"/>
    </source>
</evidence>
<feature type="binding site" evidence="6">
    <location>
        <position position="107"/>
    </location>
    <ligand>
        <name>Fe(3+)</name>
        <dbReference type="ChEBI" id="CHEBI:29034"/>
    </ligand>
</feature>
<organism evidence="8 9">
    <name type="scientific">Pseudomonas syringae pv. aceris</name>
    <dbReference type="NCBI Taxonomy" id="199198"/>
    <lineage>
        <taxon>Bacteria</taxon>
        <taxon>Pseudomonadati</taxon>
        <taxon>Pseudomonadota</taxon>
        <taxon>Gammaproteobacteria</taxon>
        <taxon>Pseudomonadales</taxon>
        <taxon>Pseudomonadaceae</taxon>
        <taxon>Pseudomonas</taxon>
        <taxon>Pseudomonas syringae</taxon>
    </lineage>
</organism>
<proteinExistence type="inferred from homology"/>
<evidence type="ECO:0000256" key="1">
    <source>
        <dbReference type="ARBA" id="ARBA00009363"/>
    </source>
</evidence>
<dbReference type="EC" id="4.2.1.84" evidence="2"/>
<dbReference type="Gene3D" id="3.90.330.10">
    <property type="entry name" value="Nitrile hydratase alpha /Thiocyanate hydrolase gamma"/>
    <property type="match status" value="1"/>
</dbReference>
<evidence type="ECO:0000313" key="9">
    <source>
        <dbReference type="Proteomes" id="UP000050297"/>
    </source>
</evidence>
<name>A0A0L8IPW7_PSESX</name>
<dbReference type="NCBIfam" id="TIGR01323">
    <property type="entry name" value="nitrile_alph"/>
    <property type="match status" value="1"/>
</dbReference>
<reference evidence="8 9" key="1">
    <citation type="submission" date="2015-09" db="EMBL/GenBank/DDBJ databases">
        <title>Genome announcement of multiple Pseudomonas syringae strains.</title>
        <authorList>
            <person name="Thakur S."/>
            <person name="Wang P.W."/>
            <person name="Gong Y."/>
            <person name="Weir B.S."/>
            <person name="Guttman D.S."/>
        </authorList>
    </citation>
    <scope>NUCLEOTIDE SEQUENCE [LARGE SCALE GENOMIC DNA]</scope>
    <source>
        <strain evidence="8 9">ICMP2802</strain>
    </source>
</reference>
<dbReference type="EMBL" id="LJPM01000280">
    <property type="protein sequence ID" value="KPW19550.1"/>
    <property type="molecule type" value="Genomic_DNA"/>
</dbReference>
<comment type="similarity">
    <text evidence="1">Belongs to the nitrile hydratase subunit alpha family.</text>
</comment>
<evidence type="ECO:0000256" key="2">
    <source>
        <dbReference type="ARBA" id="ARBA00013079"/>
    </source>
</evidence>
<keyword evidence="6" id="KW-0408">Iron</keyword>
<evidence type="ECO:0000313" key="8">
    <source>
        <dbReference type="EMBL" id="KPW19550.1"/>
    </source>
</evidence>
<dbReference type="PATRIC" id="fig|199198.4.peg.2442"/>
<dbReference type="InterPro" id="IPR004232">
    <property type="entry name" value="CN_Hdrtase_a/SCN_Hdrlase_g"/>
</dbReference>
<dbReference type="Pfam" id="PF02979">
    <property type="entry name" value="NHase_alpha"/>
    <property type="match status" value="1"/>
</dbReference>